<evidence type="ECO:0000256" key="4">
    <source>
        <dbReference type="ARBA" id="ARBA00023136"/>
    </source>
</evidence>
<keyword evidence="3 5" id="KW-1133">Transmembrane helix</keyword>
<keyword evidence="4 5" id="KW-0472">Membrane</keyword>
<organism evidence="6">
    <name type="scientific">freshwater metagenome</name>
    <dbReference type="NCBI Taxonomy" id="449393"/>
    <lineage>
        <taxon>unclassified sequences</taxon>
        <taxon>metagenomes</taxon>
        <taxon>ecological metagenomes</taxon>
    </lineage>
</organism>
<dbReference type="InterPro" id="IPR032808">
    <property type="entry name" value="DoxX"/>
</dbReference>
<dbReference type="AlphaFoldDB" id="A0A6J7LCJ9"/>
<feature type="transmembrane region" description="Helical" evidence="5">
    <location>
        <begin position="52"/>
        <end position="80"/>
    </location>
</feature>
<dbReference type="GO" id="GO:0016020">
    <property type="term" value="C:membrane"/>
    <property type="evidence" value="ECO:0007669"/>
    <property type="project" value="UniProtKB-SubCell"/>
</dbReference>
<reference evidence="6" key="1">
    <citation type="submission" date="2020-05" db="EMBL/GenBank/DDBJ databases">
        <authorList>
            <person name="Chiriac C."/>
            <person name="Salcher M."/>
            <person name="Ghai R."/>
            <person name="Kavagutti S V."/>
        </authorList>
    </citation>
    <scope>NUCLEOTIDE SEQUENCE</scope>
</reference>
<evidence type="ECO:0000256" key="3">
    <source>
        <dbReference type="ARBA" id="ARBA00022989"/>
    </source>
</evidence>
<evidence type="ECO:0000256" key="1">
    <source>
        <dbReference type="ARBA" id="ARBA00004141"/>
    </source>
</evidence>
<accession>A0A6J7LCJ9</accession>
<keyword evidence="2 5" id="KW-0812">Transmembrane</keyword>
<evidence type="ECO:0000256" key="2">
    <source>
        <dbReference type="ARBA" id="ARBA00022692"/>
    </source>
</evidence>
<dbReference type="Pfam" id="PF13564">
    <property type="entry name" value="DoxX_2"/>
    <property type="match status" value="1"/>
</dbReference>
<gene>
    <name evidence="6" type="ORF">UFOPK3773_02390</name>
</gene>
<protein>
    <submittedName>
        <fullName evidence="6">Unannotated protein</fullName>
    </submittedName>
</protein>
<evidence type="ECO:0000256" key="5">
    <source>
        <dbReference type="SAM" id="Phobius"/>
    </source>
</evidence>
<sequence length="116" mass="11938">MNIALIVVATLLGLAAAVSASGKVKRLPQVVETMHSVGVTDQQMKGLAGLEFLGSLGLLVGIWIPILGVLAALGLTVYFLGAIIAHVRAKQGFAEALPSVGLTVLALATLILELNR</sequence>
<proteinExistence type="predicted"/>
<evidence type="ECO:0000313" key="6">
    <source>
        <dbReference type="EMBL" id="CAB4965415.1"/>
    </source>
</evidence>
<name>A0A6J7LCJ9_9ZZZZ</name>
<feature type="transmembrane region" description="Helical" evidence="5">
    <location>
        <begin position="92"/>
        <end position="112"/>
    </location>
</feature>
<dbReference type="EMBL" id="CAFBNF010000407">
    <property type="protein sequence ID" value="CAB4965415.1"/>
    <property type="molecule type" value="Genomic_DNA"/>
</dbReference>
<comment type="subcellular location">
    <subcellularLocation>
        <location evidence="1">Membrane</location>
        <topology evidence="1">Multi-pass membrane protein</topology>
    </subcellularLocation>
</comment>